<dbReference type="InterPro" id="IPR024768">
    <property type="entry name" value="Marf1"/>
</dbReference>
<dbReference type="InterPro" id="IPR021139">
    <property type="entry name" value="NYN"/>
</dbReference>
<evidence type="ECO:0000313" key="3">
    <source>
        <dbReference type="RefSeq" id="XP_010462689.1"/>
    </source>
</evidence>
<organism evidence="2 3">
    <name type="scientific">Camelina sativa</name>
    <name type="common">False flax</name>
    <name type="synonym">Myagrum sativum</name>
    <dbReference type="NCBI Taxonomy" id="90675"/>
    <lineage>
        <taxon>Eukaryota</taxon>
        <taxon>Viridiplantae</taxon>
        <taxon>Streptophyta</taxon>
        <taxon>Embryophyta</taxon>
        <taxon>Tracheophyta</taxon>
        <taxon>Spermatophyta</taxon>
        <taxon>Magnoliopsida</taxon>
        <taxon>eudicotyledons</taxon>
        <taxon>Gunneridae</taxon>
        <taxon>Pentapetalae</taxon>
        <taxon>rosids</taxon>
        <taxon>malvids</taxon>
        <taxon>Brassicales</taxon>
        <taxon>Brassicaceae</taxon>
        <taxon>Camelineae</taxon>
        <taxon>Camelina</taxon>
    </lineage>
</organism>
<accession>A0ABM0VXS7</accession>
<reference evidence="2" key="1">
    <citation type="journal article" date="2014" name="Nat. Commun.">
        <title>The emerging biofuel crop Camelina sativa retains a highly undifferentiated hexaploid genome structure.</title>
        <authorList>
            <person name="Kagale S."/>
            <person name="Koh C."/>
            <person name="Nixon J."/>
            <person name="Bollina V."/>
            <person name="Clarke W.E."/>
            <person name="Tuteja R."/>
            <person name="Spillane C."/>
            <person name="Robinson S.J."/>
            <person name="Links M.G."/>
            <person name="Clarke C."/>
            <person name="Higgins E.E."/>
            <person name="Huebert T."/>
            <person name="Sharpe A.G."/>
            <person name="Parkin I.A."/>
        </authorList>
    </citation>
    <scope>NUCLEOTIDE SEQUENCE [LARGE SCALE GENOMIC DNA]</scope>
    <source>
        <strain evidence="2">cv. DH55</strain>
    </source>
</reference>
<name>A0ABM0VXS7_CAMSA</name>
<dbReference type="RefSeq" id="XP_010462689.1">
    <property type="nucleotide sequence ID" value="XM_010464387.2"/>
</dbReference>
<dbReference type="CDD" id="cd10910">
    <property type="entry name" value="PIN_limkain_b1_N_like"/>
    <property type="match status" value="1"/>
</dbReference>
<protein>
    <submittedName>
        <fullName evidence="3">Uncharacterized protein LOC104743286</fullName>
    </submittedName>
</protein>
<keyword evidence="2" id="KW-1185">Reference proteome</keyword>
<gene>
    <name evidence="3" type="primary">LOC104743286</name>
</gene>
<feature type="domain" description="NYN" evidence="1">
    <location>
        <begin position="15"/>
        <end position="123"/>
    </location>
</feature>
<dbReference type="Proteomes" id="UP000694864">
    <property type="component" value="Chromosome 2"/>
</dbReference>
<reference evidence="3" key="2">
    <citation type="submission" date="2025-08" db="UniProtKB">
        <authorList>
            <consortium name="RefSeq"/>
        </authorList>
    </citation>
    <scope>IDENTIFICATION</scope>
    <source>
        <tissue evidence="3">Leaf</tissue>
    </source>
</reference>
<proteinExistence type="predicted"/>
<sequence>MSRTRKIKDVHAEGKTGVFWDVVDFPIPTAECDPDLISKKIKSALDEKGCYNGPVSISLYDDVEDDKITKQELIDKYEAAGVSLNFVPKVAEAHGYERVHKMFLDIGLCVLKKGEWSNLIILSKYLKEIEMLAFLGYLRSFSINVEASEVIPPTERSEWLWLRLCESLPSQGSGSSQL</sequence>
<dbReference type="PANTHER" id="PTHR14379">
    <property type="entry name" value="LIMKAIN B LKAP"/>
    <property type="match status" value="1"/>
</dbReference>
<dbReference type="PANTHER" id="PTHR14379:SF90">
    <property type="entry name" value="EMB|CAB71880.1-RELATED"/>
    <property type="match status" value="1"/>
</dbReference>
<dbReference type="Pfam" id="PF01936">
    <property type="entry name" value="NYN"/>
    <property type="match status" value="1"/>
</dbReference>
<evidence type="ECO:0000313" key="2">
    <source>
        <dbReference type="Proteomes" id="UP000694864"/>
    </source>
</evidence>
<dbReference type="GeneID" id="104743286"/>
<evidence type="ECO:0000259" key="1">
    <source>
        <dbReference type="Pfam" id="PF01936"/>
    </source>
</evidence>